<sequence>MLVVGVLAGTGVAVFRGLGPLPDPQSCTASVDGHSVRVTHEQGENAALIAAVAERRGLPARAVSIALATAYQESKIANIDYGDRDSVGLFQQRPSQGWGTQKQILDPYYATNAFYDELEKIDGYRDMRITEAAQRVQRSGFPEAYEDHAQDARTLASALTGNSPDGRFTCVVRHDGEEEADDLDEAGLTTRAGRVRRDLEQAFGDLTLGGFEPEGVSSGHMPGSAHYDGRAIDVFFRPVGPENRRRGWALAYYLVAHAERLEVDHVIFDGRIWGSGRRSEQGWRAYEPDTDGSDAATAAVLEHRDHVHVDVHD</sequence>
<protein>
    <recommendedName>
        <fullName evidence="1">ARB-07466-like C-terminal domain-containing protein</fullName>
    </recommendedName>
</protein>
<evidence type="ECO:0000259" key="1">
    <source>
        <dbReference type="Pfam" id="PF26571"/>
    </source>
</evidence>
<proteinExistence type="predicted"/>
<evidence type="ECO:0000313" key="2">
    <source>
        <dbReference type="EMBL" id="MBD8870296.1"/>
    </source>
</evidence>
<dbReference type="AlphaFoldDB" id="A0A927K9L0"/>
<name>A0A927K9L0_9ACTN</name>
<gene>
    <name evidence="2" type="ORF">IE331_11735</name>
</gene>
<accession>A0A927K9L0</accession>
<feature type="domain" description="ARB-07466-like C-terminal" evidence="1">
    <location>
        <begin position="186"/>
        <end position="289"/>
    </location>
</feature>
<dbReference type="InterPro" id="IPR058593">
    <property type="entry name" value="ARB_07466-like_C"/>
</dbReference>
<dbReference type="Proteomes" id="UP000616839">
    <property type="component" value="Unassembled WGS sequence"/>
</dbReference>
<dbReference type="Pfam" id="PF26571">
    <property type="entry name" value="VldE"/>
    <property type="match status" value="1"/>
</dbReference>
<dbReference type="EMBL" id="JACYXZ010000003">
    <property type="protein sequence ID" value="MBD8870296.1"/>
    <property type="molecule type" value="Genomic_DNA"/>
</dbReference>
<comment type="caution">
    <text evidence="2">The sequence shown here is derived from an EMBL/GenBank/DDBJ whole genome shotgun (WGS) entry which is preliminary data.</text>
</comment>
<keyword evidence="3" id="KW-1185">Reference proteome</keyword>
<evidence type="ECO:0000313" key="3">
    <source>
        <dbReference type="Proteomes" id="UP000616839"/>
    </source>
</evidence>
<organism evidence="2 3">
    <name type="scientific">Nocardioides donggukensis</name>
    <dbReference type="NCBI Taxonomy" id="2774019"/>
    <lineage>
        <taxon>Bacteria</taxon>
        <taxon>Bacillati</taxon>
        <taxon>Actinomycetota</taxon>
        <taxon>Actinomycetes</taxon>
        <taxon>Propionibacteriales</taxon>
        <taxon>Nocardioidaceae</taxon>
        <taxon>Nocardioides</taxon>
    </lineage>
</organism>
<reference evidence="2" key="1">
    <citation type="submission" date="2020-09" db="EMBL/GenBank/DDBJ databases">
        <title>Nocardioides sp. strain MJB4 16S ribosomal RNA gene Genome sequencing and assembly.</title>
        <authorList>
            <person name="Kim I."/>
        </authorList>
    </citation>
    <scope>NUCLEOTIDE SEQUENCE</scope>
    <source>
        <strain evidence="2">MJB4</strain>
    </source>
</reference>